<keyword evidence="3" id="KW-1185">Reference proteome</keyword>
<dbReference type="SMART" id="SM00530">
    <property type="entry name" value="HTH_XRE"/>
    <property type="match status" value="1"/>
</dbReference>
<dbReference type="GO" id="GO:0003677">
    <property type="term" value="F:DNA binding"/>
    <property type="evidence" value="ECO:0007669"/>
    <property type="project" value="InterPro"/>
</dbReference>
<protein>
    <submittedName>
        <fullName evidence="2">Helix-turn-helix domain protein</fullName>
    </submittedName>
</protein>
<dbReference type="SUPFAM" id="SSF47413">
    <property type="entry name" value="lambda repressor-like DNA-binding domains"/>
    <property type="match status" value="1"/>
</dbReference>
<dbReference type="eggNOG" id="ENOG5032JK5">
    <property type="taxonomic scope" value="Bacteria"/>
</dbReference>
<accession>S7UR84</accession>
<dbReference type="AlphaFoldDB" id="S7UR84"/>
<evidence type="ECO:0000313" key="3">
    <source>
        <dbReference type="Proteomes" id="UP000014975"/>
    </source>
</evidence>
<dbReference type="Gene3D" id="1.10.260.40">
    <property type="entry name" value="lambda repressor-like DNA-binding domains"/>
    <property type="match status" value="1"/>
</dbReference>
<evidence type="ECO:0000259" key="1">
    <source>
        <dbReference type="SMART" id="SM00530"/>
    </source>
</evidence>
<dbReference type="CDD" id="cd00093">
    <property type="entry name" value="HTH_XRE"/>
    <property type="match status" value="1"/>
</dbReference>
<organism evidence="2 3">
    <name type="scientific">Alkalidesulfovibrio alkalitolerans DSM 16529</name>
    <dbReference type="NCBI Taxonomy" id="1121439"/>
    <lineage>
        <taxon>Bacteria</taxon>
        <taxon>Pseudomonadati</taxon>
        <taxon>Thermodesulfobacteriota</taxon>
        <taxon>Desulfovibrionia</taxon>
        <taxon>Desulfovibrionales</taxon>
        <taxon>Desulfovibrionaceae</taxon>
        <taxon>Alkalidesulfovibrio</taxon>
    </lineage>
</organism>
<dbReference type="InterPro" id="IPR010982">
    <property type="entry name" value="Lambda_DNA-bd_dom_sf"/>
</dbReference>
<name>S7UR84_9BACT</name>
<reference evidence="2 3" key="1">
    <citation type="journal article" date="2013" name="Genome Announc.">
        <title>Draft genome sequences for three mercury-methylating, sulfate-reducing bacteria.</title>
        <authorList>
            <person name="Brown S.D."/>
            <person name="Hurt R.A.Jr."/>
            <person name="Gilmour C.C."/>
            <person name="Elias D.A."/>
        </authorList>
    </citation>
    <scope>NUCLEOTIDE SEQUENCE [LARGE SCALE GENOMIC DNA]</scope>
    <source>
        <strain evidence="2 3">DSM 16529</strain>
    </source>
</reference>
<dbReference type="STRING" id="1121439.dsat_2612"/>
<dbReference type="OrthoDB" id="5460146at2"/>
<evidence type="ECO:0000313" key="2">
    <source>
        <dbReference type="EMBL" id="EPR34793.1"/>
    </source>
</evidence>
<gene>
    <name evidence="2" type="ORF">dsat_2612</name>
</gene>
<dbReference type="Proteomes" id="UP000014975">
    <property type="component" value="Unassembled WGS sequence"/>
</dbReference>
<dbReference type="EMBL" id="ATHI01000006">
    <property type="protein sequence ID" value="EPR34793.1"/>
    <property type="molecule type" value="Genomic_DNA"/>
</dbReference>
<feature type="domain" description="HTH cro/C1-type" evidence="1">
    <location>
        <begin position="15"/>
        <end position="68"/>
    </location>
</feature>
<dbReference type="RefSeq" id="WP_020886497.1">
    <property type="nucleotide sequence ID" value="NZ_ATHI01000006.1"/>
</dbReference>
<sequence>MELVLDLSQVERETALRTWLAYHGIGEKQLAIQVGVSPSSITRIIKGERASRDLVERLVGVGIPASLLPEPGPGRPPRR</sequence>
<comment type="caution">
    <text evidence="2">The sequence shown here is derived from an EMBL/GenBank/DDBJ whole genome shotgun (WGS) entry which is preliminary data.</text>
</comment>
<dbReference type="InterPro" id="IPR001387">
    <property type="entry name" value="Cro/C1-type_HTH"/>
</dbReference>
<dbReference type="PATRIC" id="fig|1121439.3.peg.1012"/>
<proteinExistence type="predicted"/>